<proteinExistence type="predicted"/>
<feature type="compositionally biased region" description="Basic and acidic residues" evidence="1">
    <location>
        <begin position="129"/>
        <end position="141"/>
    </location>
</feature>
<feature type="compositionally biased region" description="Basic and acidic residues" evidence="1">
    <location>
        <begin position="164"/>
        <end position="192"/>
    </location>
</feature>
<protein>
    <submittedName>
        <fullName evidence="3">Uncharacterized protein</fullName>
    </submittedName>
</protein>
<feature type="compositionally biased region" description="Polar residues" evidence="1">
    <location>
        <begin position="74"/>
        <end position="86"/>
    </location>
</feature>
<feature type="region of interest" description="Disordered" evidence="1">
    <location>
        <begin position="72"/>
        <end position="192"/>
    </location>
</feature>
<gene>
    <name evidence="3" type="ORF">DB88DRAFT_287312</name>
</gene>
<feature type="compositionally biased region" description="Basic and acidic residues" evidence="1">
    <location>
        <begin position="89"/>
        <end position="117"/>
    </location>
</feature>
<keyword evidence="2" id="KW-0472">Membrane</keyword>
<keyword evidence="2" id="KW-1133">Transmembrane helix</keyword>
<accession>A0AAD9CZD5</accession>
<keyword evidence="2" id="KW-0812">Transmembrane</keyword>
<organism evidence="3 4">
    <name type="scientific">Papiliotrema laurentii</name>
    <name type="common">Cryptococcus laurentii</name>
    <dbReference type="NCBI Taxonomy" id="5418"/>
    <lineage>
        <taxon>Eukaryota</taxon>
        <taxon>Fungi</taxon>
        <taxon>Dikarya</taxon>
        <taxon>Basidiomycota</taxon>
        <taxon>Agaricomycotina</taxon>
        <taxon>Tremellomycetes</taxon>
        <taxon>Tremellales</taxon>
        <taxon>Rhynchogastremaceae</taxon>
        <taxon>Papiliotrema</taxon>
    </lineage>
</organism>
<reference evidence="3" key="1">
    <citation type="submission" date="2023-02" db="EMBL/GenBank/DDBJ databases">
        <title>Identification and recombinant expression of a fungal hydrolase from Papiliotrema laurentii that hydrolyzes apple cutin and clears colloidal polyester polyurethane.</title>
        <authorList>
            <consortium name="DOE Joint Genome Institute"/>
            <person name="Roman V.A."/>
            <person name="Bojanowski C."/>
            <person name="Crable B.R."/>
            <person name="Wagner D.N."/>
            <person name="Hung C.S."/>
            <person name="Nadeau L.J."/>
            <person name="Schratz L."/>
            <person name="Haridas S."/>
            <person name="Pangilinan J."/>
            <person name="Lipzen A."/>
            <person name="Na H."/>
            <person name="Yan M."/>
            <person name="Ng V."/>
            <person name="Grigoriev I.V."/>
            <person name="Spatafora J.W."/>
            <person name="Barlow D."/>
            <person name="Biffinger J."/>
            <person name="Kelley-Loughnane N."/>
            <person name="Varaljay V.A."/>
            <person name="Crookes-Goodson W.J."/>
        </authorList>
    </citation>
    <scope>NUCLEOTIDE SEQUENCE</scope>
    <source>
        <strain evidence="3">5307AH</strain>
    </source>
</reference>
<keyword evidence="4" id="KW-1185">Reference proteome</keyword>
<dbReference type="AlphaFoldDB" id="A0AAD9CZD5"/>
<evidence type="ECO:0000256" key="2">
    <source>
        <dbReference type="SAM" id="Phobius"/>
    </source>
</evidence>
<feature type="compositionally biased region" description="Polar residues" evidence="1">
    <location>
        <begin position="152"/>
        <end position="161"/>
    </location>
</feature>
<sequence length="192" mass="21377">MKKKVPHWGIGRRLMTAGGLGMVGSFIGWTVGGVGVALDLNGKMTDPKRKLAVMARISEETRQAIIEARRTGQPLPTYTPPSGQTWDASADRERRAELDREQGLQKEIGQRENEVDRSATGIASAVKNDTLDTWERIRLDRPAPTPQRAGVPTQQRNASTPDQEDTRSQEQKEFDALLEKERQGVDATDTWK</sequence>
<dbReference type="EMBL" id="JAODAN010000005">
    <property type="protein sequence ID" value="KAK1924440.1"/>
    <property type="molecule type" value="Genomic_DNA"/>
</dbReference>
<comment type="caution">
    <text evidence="3">The sequence shown here is derived from an EMBL/GenBank/DDBJ whole genome shotgun (WGS) entry which is preliminary data.</text>
</comment>
<evidence type="ECO:0000313" key="3">
    <source>
        <dbReference type="EMBL" id="KAK1924440.1"/>
    </source>
</evidence>
<name>A0AAD9CZD5_PAPLA</name>
<dbReference type="Proteomes" id="UP001182556">
    <property type="component" value="Unassembled WGS sequence"/>
</dbReference>
<evidence type="ECO:0000313" key="4">
    <source>
        <dbReference type="Proteomes" id="UP001182556"/>
    </source>
</evidence>
<evidence type="ECO:0000256" key="1">
    <source>
        <dbReference type="SAM" id="MobiDB-lite"/>
    </source>
</evidence>
<feature type="transmembrane region" description="Helical" evidence="2">
    <location>
        <begin position="20"/>
        <end position="40"/>
    </location>
</feature>